<protein>
    <recommendedName>
        <fullName evidence="6">Gfo/Idh/MocA-like oxidoreductase N-terminal domain-containing protein</fullName>
    </recommendedName>
</protein>
<comment type="caution">
    <text evidence="4">The sequence shown here is derived from an EMBL/GenBank/DDBJ whole genome shotgun (WGS) entry which is preliminary data.</text>
</comment>
<organism evidence="4 5">
    <name type="scientific">Candidatus Sungbacteria bacterium RIFCSPHIGHO2_02_FULL_49_12</name>
    <dbReference type="NCBI Taxonomy" id="1802271"/>
    <lineage>
        <taxon>Bacteria</taxon>
        <taxon>Candidatus Sungiibacteriota</taxon>
    </lineage>
</organism>
<evidence type="ECO:0000259" key="3">
    <source>
        <dbReference type="Pfam" id="PF22725"/>
    </source>
</evidence>
<evidence type="ECO:0000313" key="4">
    <source>
        <dbReference type="EMBL" id="OHA01875.1"/>
    </source>
</evidence>
<dbReference type="SUPFAM" id="SSF51735">
    <property type="entry name" value="NAD(P)-binding Rossmann-fold domains"/>
    <property type="match status" value="1"/>
</dbReference>
<evidence type="ECO:0008006" key="6">
    <source>
        <dbReference type="Google" id="ProtNLM"/>
    </source>
</evidence>
<keyword evidence="1" id="KW-0560">Oxidoreductase</keyword>
<dbReference type="AlphaFoldDB" id="A0A1G2KR28"/>
<name>A0A1G2KR28_9BACT</name>
<dbReference type="Pfam" id="PF01408">
    <property type="entry name" value="GFO_IDH_MocA"/>
    <property type="match status" value="1"/>
</dbReference>
<dbReference type="InterPro" id="IPR036291">
    <property type="entry name" value="NAD(P)-bd_dom_sf"/>
</dbReference>
<dbReference type="SUPFAM" id="SSF55347">
    <property type="entry name" value="Glyceraldehyde-3-phosphate dehydrogenase-like, C-terminal domain"/>
    <property type="match status" value="1"/>
</dbReference>
<feature type="domain" description="Gfo/Idh/MocA-like oxidoreductase N-terminal" evidence="2">
    <location>
        <begin position="7"/>
        <end position="110"/>
    </location>
</feature>
<proteinExistence type="predicted"/>
<dbReference type="PANTHER" id="PTHR43818">
    <property type="entry name" value="BCDNA.GH03377"/>
    <property type="match status" value="1"/>
</dbReference>
<dbReference type="InterPro" id="IPR055170">
    <property type="entry name" value="GFO_IDH_MocA-like_dom"/>
</dbReference>
<dbReference type="Gene3D" id="3.40.50.720">
    <property type="entry name" value="NAD(P)-binding Rossmann-like Domain"/>
    <property type="match status" value="1"/>
</dbReference>
<gene>
    <name evidence="4" type="ORF">A3C11_01520</name>
</gene>
<dbReference type="InterPro" id="IPR000683">
    <property type="entry name" value="Gfo/Idh/MocA-like_OxRdtase_N"/>
</dbReference>
<dbReference type="GO" id="GO:0016491">
    <property type="term" value="F:oxidoreductase activity"/>
    <property type="evidence" value="ECO:0007669"/>
    <property type="project" value="UniProtKB-KW"/>
</dbReference>
<dbReference type="InterPro" id="IPR050463">
    <property type="entry name" value="Gfo/Idh/MocA_oxidrdct_glycsds"/>
</dbReference>
<reference evidence="4 5" key="1">
    <citation type="journal article" date="2016" name="Nat. Commun.">
        <title>Thousands of microbial genomes shed light on interconnected biogeochemical processes in an aquifer system.</title>
        <authorList>
            <person name="Anantharaman K."/>
            <person name="Brown C.T."/>
            <person name="Hug L.A."/>
            <person name="Sharon I."/>
            <person name="Castelle C.J."/>
            <person name="Probst A.J."/>
            <person name="Thomas B.C."/>
            <person name="Singh A."/>
            <person name="Wilkins M.J."/>
            <person name="Karaoz U."/>
            <person name="Brodie E.L."/>
            <person name="Williams K.H."/>
            <person name="Hubbard S.S."/>
            <person name="Banfield J.F."/>
        </authorList>
    </citation>
    <scope>NUCLEOTIDE SEQUENCE [LARGE SCALE GENOMIC DNA]</scope>
</reference>
<dbReference type="GO" id="GO:0000166">
    <property type="term" value="F:nucleotide binding"/>
    <property type="evidence" value="ECO:0007669"/>
    <property type="project" value="InterPro"/>
</dbReference>
<dbReference type="STRING" id="1802271.A3C11_01520"/>
<dbReference type="Pfam" id="PF22725">
    <property type="entry name" value="GFO_IDH_MocA_C3"/>
    <property type="match status" value="1"/>
</dbReference>
<sequence length="304" mass="33459">MIKKRVKWGLVGLGLQGKRMMRAMEASAHAELAGAASRHSGGALPQLLKKKDIDAVCITTPNHEHAVQAIAVARARKHILCEKPLALSMREGRAILQAVQKSGVHCFVNYHLRLHPEAQKARVLLAQKKLGDITYIEMQWSVGVLAQKNVPPLPRHMRWRESHARSGGGALTMRGVHLFDLLRFIAGKEVVEVRAWSDATRTRVDRTAIGLFVLEDNTPAVITTSKIIRDADNHITIYGTKGKLVLRDIFSTNPQAMYKKVFGCFAEAIKGKKTPLATLEDGIAAVAIAEAFTRSASDARRTSL</sequence>
<dbReference type="PANTHER" id="PTHR43818:SF11">
    <property type="entry name" value="BCDNA.GH03377"/>
    <property type="match status" value="1"/>
</dbReference>
<evidence type="ECO:0000313" key="5">
    <source>
        <dbReference type="Proteomes" id="UP000177362"/>
    </source>
</evidence>
<dbReference type="EMBL" id="MHQJ01000006">
    <property type="protein sequence ID" value="OHA01875.1"/>
    <property type="molecule type" value="Genomic_DNA"/>
</dbReference>
<dbReference type="Gene3D" id="3.30.360.10">
    <property type="entry name" value="Dihydrodipicolinate Reductase, domain 2"/>
    <property type="match status" value="1"/>
</dbReference>
<feature type="domain" description="GFO/IDH/MocA-like oxidoreductase" evidence="3">
    <location>
        <begin position="119"/>
        <end position="244"/>
    </location>
</feature>
<dbReference type="Proteomes" id="UP000177362">
    <property type="component" value="Unassembled WGS sequence"/>
</dbReference>
<evidence type="ECO:0000259" key="2">
    <source>
        <dbReference type="Pfam" id="PF01408"/>
    </source>
</evidence>
<evidence type="ECO:0000256" key="1">
    <source>
        <dbReference type="ARBA" id="ARBA00023002"/>
    </source>
</evidence>
<accession>A0A1G2KR28</accession>